<evidence type="ECO:0000256" key="10">
    <source>
        <dbReference type="SAM" id="Coils"/>
    </source>
</evidence>
<feature type="coiled-coil region" evidence="10">
    <location>
        <begin position="48"/>
        <end position="98"/>
    </location>
</feature>
<protein>
    <submittedName>
        <fullName evidence="14">Sec20-domain-containing protein</fullName>
    </submittedName>
</protein>
<keyword evidence="7 10" id="KW-0175">Coiled coil</keyword>
<comment type="subcellular location">
    <subcellularLocation>
        <location evidence="1">Endoplasmic reticulum membrane</location>
        <topology evidence="1">Single-pass type IV membrane protein</topology>
    </subcellularLocation>
</comment>
<comment type="caution">
    <text evidence="14">The sequence shown here is derived from an EMBL/GenBank/DDBJ whole genome shotgun (WGS) entry which is preliminary data.</text>
</comment>
<dbReference type="GO" id="GO:0031201">
    <property type="term" value="C:SNARE complex"/>
    <property type="evidence" value="ECO:0007669"/>
    <property type="project" value="TreeGrafter"/>
</dbReference>
<accession>A0A9P7D2F1</accession>
<proteinExistence type="inferred from homology"/>
<evidence type="ECO:0000256" key="5">
    <source>
        <dbReference type="ARBA" id="ARBA00022892"/>
    </source>
</evidence>
<keyword evidence="6 12" id="KW-1133">Transmembrane helix</keyword>
<comment type="similarity">
    <text evidence="9">Belongs to the SEC20 family.</text>
</comment>
<evidence type="ECO:0000259" key="13">
    <source>
        <dbReference type="Pfam" id="PF03908"/>
    </source>
</evidence>
<dbReference type="PANTHER" id="PTHR12825">
    <property type="entry name" value="BNIP1-RELATED"/>
    <property type="match status" value="1"/>
</dbReference>
<keyword evidence="5" id="KW-0931">ER-Golgi transport</keyword>
<dbReference type="GO" id="GO:0005484">
    <property type="term" value="F:SNAP receptor activity"/>
    <property type="evidence" value="ECO:0007669"/>
    <property type="project" value="InterPro"/>
</dbReference>
<reference evidence="14" key="1">
    <citation type="journal article" date="2020" name="New Phytol.">
        <title>Comparative genomics reveals dynamic genome evolution in host specialist ectomycorrhizal fungi.</title>
        <authorList>
            <person name="Lofgren L.A."/>
            <person name="Nguyen N.H."/>
            <person name="Vilgalys R."/>
            <person name="Ruytinx J."/>
            <person name="Liao H.L."/>
            <person name="Branco S."/>
            <person name="Kuo A."/>
            <person name="LaButti K."/>
            <person name="Lipzen A."/>
            <person name="Andreopoulos W."/>
            <person name="Pangilinan J."/>
            <person name="Riley R."/>
            <person name="Hundley H."/>
            <person name="Na H."/>
            <person name="Barry K."/>
            <person name="Grigoriev I.V."/>
            <person name="Stajich J.E."/>
            <person name="Kennedy P.G."/>
        </authorList>
    </citation>
    <scope>NUCLEOTIDE SEQUENCE</scope>
    <source>
        <strain evidence="14">DOB743</strain>
    </source>
</reference>
<dbReference type="Proteomes" id="UP000714275">
    <property type="component" value="Unassembled WGS sequence"/>
</dbReference>
<dbReference type="AlphaFoldDB" id="A0A9P7D2F1"/>
<keyword evidence="4" id="KW-0256">Endoplasmic reticulum</keyword>
<evidence type="ECO:0000256" key="9">
    <source>
        <dbReference type="ARBA" id="ARBA00037934"/>
    </source>
</evidence>
<evidence type="ECO:0000256" key="8">
    <source>
        <dbReference type="ARBA" id="ARBA00023136"/>
    </source>
</evidence>
<dbReference type="GO" id="GO:0005789">
    <property type="term" value="C:endoplasmic reticulum membrane"/>
    <property type="evidence" value="ECO:0007669"/>
    <property type="project" value="UniProtKB-SubCell"/>
</dbReference>
<dbReference type="OrthoDB" id="46868at2759"/>
<dbReference type="GO" id="GO:0006890">
    <property type="term" value="P:retrograde vesicle-mediated transport, Golgi to endoplasmic reticulum"/>
    <property type="evidence" value="ECO:0007669"/>
    <property type="project" value="InterPro"/>
</dbReference>
<evidence type="ECO:0000256" key="1">
    <source>
        <dbReference type="ARBA" id="ARBA00004163"/>
    </source>
</evidence>
<evidence type="ECO:0000256" key="12">
    <source>
        <dbReference type="SAM" id="Phobius"/>
    </source>
</evidence>
<feature type="compositionally biased region" description="Basic and acidic residues" evidence="11">
    <location>
        <begin position="121"/>
        <end position="131"/>
    </location>
</feature>
<name>A0A9P7D2F1_9AGAM</name>
<evidence type="ECO:0000256" key="3">
    <source>
        <dbReference type="ARBA" id="ARBA00022692"/>
    </source>
</evidence>
<evidence type="ECO:0000256" key="6">
    <source>
        <dbReference type="ARBA" id="ARBA00022989"/>
    </source>
</evidence>
<evidence type="ECO:0000313" key="14">
    <source>
        <dbReference type="EMBL" id="KAG1776643.1"/>
    </source>
</evidence>
<evidence type="ECO:0000256" key="11">
    <source>
        <dbReference type="SAM" id="MobiDB-lite"/>
    </source>
</evidence>
<evidence type="ECO:0000256" key="4">
    <source>
        <dbReference type="ARBA" id="ARBA00022824"/>
    </source>
</evidence>
<dbReference type="EMBL" id="JABBWD010000025">
    <property type="protein sequence ID" value="KAG1776643.1"/>
    <property type="molecule type" value="Genomic_DNA"/>
</dbReference>
<feature type="domain" description="Sec20 C-terminal" evidence="13">
    <location>
        <begin position="148"/>
        <end position="237"/>
    </location>
</feature>
<evidence type="ECO:0000256" key="2">
    <source>
        <dbReference type="ARBA" id="ARBA00022448"/>
    </source>
</evidence>
<dbReference type="Pfam" id="PF03908">
    <property type="entry name" value="Sec20"/>
    <property type="match status" value="1"/>
</dbReference>
<dbReference type="PANTHER" id="PTHR12825:SF0">
    <property type="entry name" value="VESICLE TRANSPORT PROTEIN SEC20"/>
    <property type="match status" value="1"/>
</dbReference>
<feature type="region of interest" description="Disordered" evidence="11">
    <location>
        <begin position="121"/>
        <end position="140"/>
    </location>
</feature>
<keyword evidence="2" id="KW-0813">Transport</keyword>
<organism evidence="14 15">
    <name type="scientific">Suillus placidus</name>
    <dbReference type="NCBI Taxonomy" id="48579"/>
    <lineage>
        <taxon>Eukaryota</taxon>
        <taxon>Fungi</taxon>
        <taxon>Dikarya</taxon>
        <taxon>Basidiomycota</taxon>
        <taxon>Agaricomycotina</taxon>
        <taxon>Agaricomycetes</taxon>
        <taxon>Agaricomycetidae</taxon>
        <taxon>Boletales</taxon>
        <taxon>Suillineae</taxon>
        <taxon>Suillaceae</taxon>
        <taxon>Suillus</taxon>
    </lineage>
</organism>
<dbReference type="InterPro" id="IPR005606">
    <property type="entry name" value="Sec20"/>
</dbReference>
<keyword evidence="8 12" id="KW-0472">Membrane</keyword>
<keyword evidence="3 12" id="KW-0812">Transmembrane</keyword>
<sequence>MPPIPTTLDAEALSLIESIERRHNDLSTFQIPRLKACTGPLTTQQAWAAEVREDIEGLAKQIEELDVLVDDHRTERARRELRRRAEVFRDSLVNLRKDSRAALLASKYAIDSQSLSQREELMRSPAIREKSTSSSSEKVTEDALMKANHDVTEALQRTIGLMQKELERSVLSSQLLESSTATLQSASKTHDTLDLILGASKQLITALEKTDWLDRILIISGLVFFGLVVLFILKQRIIDRGLRIAFFWTRLLPSSGSSTRAVVVQKAGEVVATASAVLESSIGGHGSPSFTISATEPWTTGQHSGSGGVHVEL</sequence>
<keyword evidence="15" id="KW-1185">Reference proteome</keyword>
<gene>
    <name evidence="14" type="ORF">EV702DRAFT_1108064</name>
</gene>
<evidence type="ECO:0000256" key="7">
    <source>
        <dbReference type="ARBA" id="ARBA00023054"/>
    </source>
</evidence>
<feature type="transmembrane region" description="Helical" evidence="12">
    <location>
        <begin position="212"/>
        <end position="233"/>
    </location>
</feature>
<dbReference type="InterPro" id="IPR056173">
    <property type="entry name" value="Sec20_C"/>
</dbReference>
<evidence type="ECO:0000313" key="15">
    <source>
        <dbReference type="Proteomes" id="UP000714275"/>
    </source>
</evidence>